<evidence type="ECO:0008006" key="3">
    <source>
        <dbReference type="Google" id="ProtNLM"/>
    </source>
</evidence>
<dbReference type="EMBL" id="CP026377">
    <property type="protein sequence ID" value="AUX94257.1"/>
    <property type="molecule type" value="Genomic_DNA"/>
</dbReference>
<dbReference type="Proteomes" id="UP000238365">
    <property type="component" value="Chromosome"/>
</dbReference>
<protein>
    <recommendedName>
        <fullName evidence="3">MarR family transcriptional regulator</fullName>
    </recommendedName>
</protein>
<reference evidence="1 2" key="1">
    <citation type="submission" date="2018-01" db="EMBL/GenBank/DDBJ databases">
        <title>Complete and assembled Genome of Pantoea gaviniae DSM22758T.</title>
        <authorList>
            <person name="Stevens M.J.A."/>
            <person name="Zurfluh K."/>
            <person name="Stephan R."/>
        </authorList>
    </citation>
    <scope>NUCLEOTIDE SEQUENCE [LARGE SCALE GENOMIC DNA]</scope>
    <source>
        <strain evidence="1 2">DSM 22758</strain>
    </source>
</reference>
<proteinExistence type="predicted"/>
<dbReference type="KEGG" id="pgz:C2E15_15020"/>
<organism evidence="1 2">
    <name type="scientific">Mixta gaviniae</name>
    <dbReference type="NCBI Taxonomy" id="665914"/>
    <lineage>
        <taxon>Bacteria</taxon>
        <taxon>Pseudomonadati</taxon>
        <taxon>Pseudomonadota</taxon>
        <taxon>Gammaproteobacteria</taxon>
        <taxon>Enterobacterales</taxon>
        <taxon>Erwiniaceae</taxon>
        <taxon>Mixta</taxon>
    </lineage>
</organism>
<accession>A0A1X1EEJ4</accession>
<dbReference type="RefSeq" id="WP_104958089.1">
    <property type="nucleotide sequence ID" value="NZ_CP026377.1"/>
</dbReference>
<evidence type="ECO:0000313" key="1">
    <source>
        <dbReference type="EMBL" id="AUX94257.1"/>
    </source>
</evidence>
<sequence>MSIVREEIHNVLSDGFWYSSTDILDAVCKKTGASRVQVNSALHTMSGSGEIIKEREETGARHCRFRIGKEKFAFGRSANISMFDTLLKSVRAA</sequence>
<gene>
    <name evidence="1" type="ORF">C2E15_15020</name>
</gene>
<evidence type="ECO:0000313" key="2">
    <source>
        <dbReference type="Proteomes" id="UP000238365"/>
    </source>
</evidence>
<dbReference type="AlphaFoldDB" id="A0A1X1EEJ4"/>
<name>A0A1X1EEJ4_9GAMM</name>
<keyword evidence="2" id="KW-1185">Reference proteome</keyword>